<dbReference type="STRING" id="1265846.PROCOU_12093"/>
<accession>A0A4R6ZQ58</accession>
<keyword evidence="11" id="KW-0234">DNA repair</keyword>
<dbReference type="RefSeq" id="WP_036072269.1">
    <property type="nucleotide sequence ID" value="NZ_JAARQJ010000005.1"/>
</dbReference>
<dbReference type="PROSITE" id="PS00041">
    <property type="entry name" value="HTH_ARAC_FAMILY_1"/>
    <property type="match status" value="1"/>
</dbReference>
<evidence type="ECO:0000256" key="2">
    <source>
        <dbReference type="ARBA" id="ARBA00022603"/>
    </source>
</evidence>
<dbReference type="Gene3D" id="3.40.10.10">
    <property type="entry name" value="DNA Methylphosphotriester Repair Domain"/>
    <property type="match status" value="1"/>
</dbReference>
<evidence type="ECO:0000259" key="12">
    <source>
        <dbReference type="PROSITE" id="PS01124"/>
    </source>
</evidence>
<comment type="caution">
    <text evidence="13">The sequence shown here is derived from an EMBL/GenBank/DDBJ whole genome shotgun (WGS) entry which is preliminary data.</text>
</comment>
<dbReference type="OrthoDB" id="9802228at2"/>
<keyword evidence="3 13" id="KW-0808">Transferase</keyword>
<proteinExistence type="predicted"/>
<dbReference type="InterPro" id="IPR016220">
    <property type="entry name" value="Me-P-triester_DNA_alkyl-Trfase"/>
</dbReference>
<evidence type="ECO:0000256" key="3">
    <source>
        <dbReference type="ARBA" id="ARBA00022679"/>
    </source>
</evidence>
<feature type="domain" description="HTH araC/xylS-type" evidence="12">
    <location>
        <begin position="80"/>
        <end position="178"/>
    </location>
</feature>
<evidence type="ECO:0000256" key="8">
    <source>
        <dbReference type="ARBA" id="ARBA00023125"/>
    </source>
</evidence>
<dbReference type="GO" id="GO:0006281">
    <property type="term" value="P:DNA repair"/>
    <property type="evidence" value="ECO:0007669"/>
    <property type="project" value="UniProtKB-KW"/>
</dbReference>
<dbReference type="PANTHER" id="PTHR43280">
    <property type="entry name" value="ARAC-FAMILY TRANSCRIPTIONAL REGULATOR"/>
    <property type="match status" value="1"/>
</dbReference>
<dbReference type="EMBL" id="SNZK01000002">
    <property type="protein sequence ID" value="TDR54532.1"/>
    <property type="molecule type" value="Genomic_DNA"/>
</dbReference>
<evidence type="ECO:0000256" key="4">
    <source>
        <dbReference type="ARBA" id="ARBA00022723"/>
    </source>
</evidence>
<dbReference type="Pfam" id="PF02805">
    <property type="entry name" value="Ada_Zn_binding"/>
    <property type="match status" value="1"/>
</dbReference>
<dbReference type="InterPro" id="IPR018062">
    <property type="entry name" value="HTH_AraC-typ_CS"/>
</dbReference>
<evidence type="ECO:0000256" key="11">
    <source>
        <dbReference type="ARBA" id="ARBA00023204"/>
    </source>
</evidence>
<gene>
    <name evidence="13" type="ORF">DFP96_102118</name>
</gene>
<dbReference type="GO" id="GO:0008168">
    <property type="term" value="F:methyltransferase activity"/>
    <property type="evidence" value="ECO:0007669"/>
    <property type="project" value="UniProtKB-KW"/>
</dbReference>
<keyword evidence="4" id="KW-0479">Metal-binding</keyword>
<evidence type="ECO:0000256" key="10">
    <source>
        <dbReference type="ARBA" id="ARBA00023163"/>
    </source>
</evidence>
<dbReference type="GO" id="GO:0003700">
    <property type="term" value="F:DNA-binding transcription factor activity"/>
    <property type="evidence" value="ECO:0007669"/>
    <property type="project" value="InterPro"/>
</dbReference>
<keyword evidence="5" id="KW-0227">DNA damage</keyword>
<evidence type="ECO:0000313" key="14">
    <source>
        <dbReference type="Proteomes" id="UP000295558"/>
    </source>
</evidence>
<dbReference type="Pfam" id="PF12833">
    <property type="entry name" value="HTH_18"/>
    <property type="match status" value="1"/>
</dbReference>
<keyword evidence="14" id="KW-1185">Reference proteome</keyword>
<sequence length="190" mass="21650">MVTVEQWRAICENDTAYDGQFFYAVSSTRIFCRPSCKSRTPKFENVSVFLCAEDAIDAGFRPCKRCKSGGMRLPDVEWVAQIEAYIMEHYQEHLTLDRIADGCHGSAYHLHRVFKGQTGMTPLDFVHVVRIREACVLLKETEVRVMDIGIAIGMPNAAQFTTLFKRIVGMTPSVYRKDRKGLENDEANFL</sequence>
<keyword evidence="2 13" id="KW-0489">Methyltransferase</keyword>
<dbReference type="PROSITE" id="PS01124">
    <property type="entry name" value="HTH_ARAC_FAMILY_2"/>
    <property type="match status" value="1"/>
</dbReference>
<dbReference type="SUPFAM" id="SSF46689">
    <property type="entry name" value="Homeodomain-like"/>
    <property type="match status" value="2"/>
</dbReference>
<dbReference type="AlphaFoldDB" id="A0A4R6ZQ58"/>
<dbReference type="InterPro" id="IPR018060">
    <property type="entry name" value="HTH_AraC"/>
</dbReference>
<evidence type="ECO:0000256" key="6">
    <source>
        <dbReference type="ARBA" id="ARBA00022833"/>
    </source>
</evidence>
<protein>
    <submittedName>
        <fullName evidence="13">AraC family transcriptional regulator of adaptative response / methylphosphotriester-DNA alkyltransferase methyltransferase</fullName>
    </submittedName>
</protein>
<evidence type="ECO:0000256" key="9">
    <source>
        <dbReference type="ARBA" id="ARBA00023159"/>
    </source>
</evidence>
<name>A0A4R6ZQ58_9LIST</name>
<dbReference type="GO" id="GO:0008270">
    <property type="term" value="F:zinc ion binding"/>
    <property type="evidence" value="ECO:0007669"/>
    <property type="project" value="InterPro"/>
</dbReference>
<dbReference type="Gene3D" id="1.10.10.60">
    <property type="entry name" value="Homeodomain-like"/>
    <property type="match status" value="2"/>
</dbReference>
<keyword evidence="6" id="KW-0862">Zinc</keyword>
<dbReference type="InterPro" id="IPR035451">
    <property type="entry name" value="Ada-like_dom_sf"/>
</dbReference>
<evidence type="ECO:0000313" key="13">
    <source>
        <dbReference type="EMBL" id="TDR54532.1"/>
    </source>
</evidence>
<comment type="cofactor">
    <cofactor evidence="1">
        <name>Zn(2+)</name>
        <dbReference type="ChEBI" id="CHEBI:29105"/>
    </cofactor>
</comment>
<keyword evidence="10" id="KW-0804">Transcription</keyword>
<dbReference type="InterPro" id="IPR004026">
    <property type="entry name" value="Ada_DNA_repair_Zn-bd"/>
</dbReference>
<keyword evidence="9" id="KW-0010">Activator</keyword>
<dbReference type="Proteomes" id="UP000295558">
    <property type="component" value="Unassembled WGS sequence"/>
</dbReference>
<reference evidence="13 14" key="1">
    <citation type="submission" date="2019-03" db="EMBL/GenBank/DDBJ databases">
        <title>Genomic Encyclopedia of Type Strains, Phase III (KMG-III): the genomes of soil and plant-associated and newly described type strains.</title>
        <authorList>
            <person name="Whitman W."/>
        </authorList>
    </citation>
    <scope>NUCLEOTIDE SEQUENCE [LARGE SCALE GENOMIC DNA]</scope>
    <source>
        <strain evidence="13 14">CECT 7972</strain>
    </source>
</reference>
<dbReference type="GO" id="GO:0043565">
    <property type="term" value="F:sequence-specific DNA binding"/>
    <property type="evidence" value="ECO:0007669"/>
    <property type="project" value="InterPro"/>
</dbReference>
<evidence type="ECO:0000256" key="7">
    <source>
        <dbReference type="ARBA" id="ARBA00023015"/>
    </source>
</evidence>
<dbReference type="PIRSF" id="PIRSF000408">
    <property type="entry name" value="Alkyltransferas_AdaA"/>
    <property type="match status" value="1"/>
</dbReference>
<evidence type="ECO:0000256" key="5">
    <source>
        <dbReference type="ARBA" id="ARBA00022763"/>
    </source>
</evidence>
<keyword evidence="7" id="KW-0805">Transcription regulation</keyword>
<dbReference type="InterPro" id="IPR009057">
    <property type="entry name" value="Homeodomain-like_sf"/>
</dbReference>
<dbReference type="SMART" id="SM00342">
    <property type="entry name" value="HTH_ARAC"/>
    <property type="match status" value="1"/>
</dbReference>
<organism evidence="13 14">
    <name type="scientific">Listeria rocourtiae</name>
    <dbReference type="NCBI Taxonomy" id="647910"/>
    <lineage>
        <taxon>Bacteria</taxon>
        <taxon>Bacillati</taxon>
        <taxon>Bacillota</taxon>
        <taxon>Bacilli</taxon>
        <taxon>Bacillales</taxon>
        <taxon>Listeriaceae</taxon>
        <taxon>Listeria</taxon>
    </lineage>
</organism>
<evidence type="ECO:0000256" key="1">
    <source>
        <dbReference type="ARBA" id="ARBA00001947"/>
    </source>
</evidence>
<keyword evidence="8" id="KW-0238">DNA-binding</keyword>
<dbReference type="SUPFAM" id="SSF57884">
    <property type="entry name" value="Ada DNA repair protein, N-terminal domain (N-Ada 10)"/>
    <property type="match status" value="1"/>
</dbReference>
<dbReference type="GO" id="GO:0032259">
    <property type="term" value="P:methylation"/>
    <property type="evidence" value="ECO:0007669"/>
    <property type="project" value="UniProtKB-KW"/>
</dbReference>
<dbReference type="PANTHER" id="PTHR43280:SF28">
    <property type="entry name" value="HTH-TYPE TRANSCRIPTIONAL ACTIVATOR RHAS"/>
    <property type="match status" value="1"/>
</dbReference>